<evidence type="ECO:0000256" key="3">
    <source>
        <dbReference type="ARBA" id="ARBA00023295"/>
    </source>
</evidence>
<keyword evidence="2" id="KW-0378">Hydrolase</keyword>
<dbReference type="InterPro" id="IPR017853">
    <property type="entry name" value="GH"/>
</dbReference>
<accession>A0A4Q2UYY6</accession>
<comment type="caution">
    <text evidence="5">The sequence shown here is derived from an EMBL/GenBank/DDBJ whole genome shotgun (WGS) entry which is preliminary data.</text>
</comment>
<dbReference type="GO" id="GO:0005975">
    <property type="term" value="P:carbohydrate metabolic process"/>
    <property type="evidence" value="ECO:0007669"/>
    <property type="project" value="InterPro"/>
</dbReference>
<reference evidence="5 6" key="1">
    <citation type="submission" date="2016-12" db="EMBL/GenBank/DDBJ databases">
        <title>Draft genome sequence of Fusarium oxysporum causing rot on Narcissus.</title>
        <authorList>
            <person name="Armitage A.D."/>
            <person name="Taylor A."/>
            <person name="Clarkson J.P."/>
            <person name="Harrison R.J."/>
            <person name="Jackson A.C."/>
        </authorList>
    </citation>
    <scope>NUCLEOTIDE SEQUENCE [LARGE SCALE GENOMIC DNA]</scope>
    <source>
        <strain evidence="5 6">N139</strain>
    </source>
</reference>
<dbReference type="SUPFAM" id="SSF51445">
    <property type="entry name" value="(Trans)glycosidases"/>
    <property type="match status" value="1"/>
</dbReference>
<dbReference type="InterPro" id="IPR001360">
    <property type="entry name" value="Glyco_hydro_1"/>
</dbReference>
<dbReference type="PANTHER" id="PTHR10353:SF36">
    <property type="entry name" value="LP05116P"/>
    <property type="match status" value="1"/>
</dbReference>
<organism evidence="5 6">
    <name type="scientific">Fusarium oxysporum f. sp. narcissi</name>
    <dbReference type="NCBI Taxonomy" id="451672"/>
    <lineage>
        <taxon>Eukaryota</taxon>
        <taxon>Fungi</taxon>
        <taxon>Dikarya</taxon>
        <taxon>Ascomycota</taxon>
        <taxon>Pezizomycotina</taxon>
        <taxon>Sordariomycetes</taxon>
        <taxon>Hypocreomycetidae</taxon>
        <taxon>Hypocreales</taxon>
        <taxon>Nectriaceae</taxon>
        <taxon>Fusarium</taxon>
        <taxon>Fusarium oxysporum species complex</taxon>
    </lineage>
</organism>
<protein>
    <submittedName>
        <fullName evidence="5">Beta-glucosidase 1B</fullName>
    </submittedName>
</protein>
<dbReference type="Gene3D" id="3.20.20.80">
    <property type="entry name" value="Glycosidases"/>
    <property type="match status" value="1"/>
</dbReference>
<dbReference type="Proteomes" id="UP000290540">
    <property type="component" value="Unassembled WGS sequence"/>
</dbReference>
<evidence type="ECO:0000313" key="5">
    <source>
        <dbReference type="EMBL" id="RYC79795.1"/>
    </source>
</evidence>
<dbReference type="InterPro" id="IPR033132">
    <property type="entry name" value="GH_1_N_CS"/>
</dbReference>
<dbReference type="AlphaFoldDB" id="A0A4Q2UYY6"/>
<evidence type="ECO:0000313" key="6">
    <source>
        <dbReference type="Proteomes" id="UP000290540"/>
    </source>
</evidence>
<name>A0A4Q2UYY6_FUSOX</name>
<feature type="non-terminal residue" evidence="5">
    <location>
        <position position="516"/>
    </location>
</feature>
<proteinExistence type="inferred from homology"/>
<evidence type="ECO:0000256" key="2">
    <source>
        <dbReference type="ARBA" id="ARBA00022801"/>
    </source>
</evidence>
<gene>
    <name evidence="5" type="ORF">BFJ63_vAg17324</name>
</gene>
<comment type="similarity">
    <text evidence="1 4">Belongs to the glycosyl hydrolase 1 family.</text>
</comment>
<sequence length="516" mass="58844">MSKEASMFLANDLVGTANQTTNHDQPVEDLPLPLGFAWGTATAAYQVEGGVSQDGKGKLSDIKGEPSNIQHKSIWDTYTHLEPSRTNNENADTACDHYNRMPEDVKLMKSLGVDAYRFSIAWSRIIPLGGRNDPVNEKGIRFYNNLIDNLLAHGIEPVATLYHWDLPQTIYDRYGGFLNTEEFRADFARYSRLCFSLFGDRVKKWITFNEPYIISIFAHFNGTLAPGRCAETGADTKTEPWRVGHTIILAHADIVQMYVEEFQPSQNCTISIVLNGHYYEPYDADSKADCDAAQRRLEFYIGWFGDPVFLGKDYPPAMRAYLGQRLPDFPPAERDLLRCTAPMNAFYGMNHYSTKYARAFQGEPAEDDWTGNIEESSINSQGQEIGPVSGVYWLRTAPEGFRKLMSWKLYQSDEHSDERMVRAIDMGWFILSKYYRLTDEVPVYAAALLLDPRKRIAYIKQNWPKEWHEDTIASATAFWQKEFNYEQPSDHPSTPTSMPPPLAKKLNQLAILSKKL</sequence>
<dbReference type="Pfam" id="PF00232">
    <property type="entry name" value="Glyco_hydro_1"/>
    <property type="match status" value="1"/>
</dbReference>
<evidence type="ECO:0000256" key="4">
    <source>
        <dbReference type="RuleBase" id="RU003690"/>
    </source>
</evidence>
<dbReference type="PANTHER" id="PTHR10353">
    <property type="entry name" value="GLYCOSYL HYDROLASE"/>
    <property type="match status" value="1"/>
</dbReference>
<dbReference type="EMBL" id="MQTW01000513">
    <property type="protein sequence ID" value="RYC79795.1"/>
    <property type="molecule type" value="Genomic_DNA"/>
</dbReference>
<keyword evidence="3" id="KW-0326">Glycosidase</keyword>
<dbReference type="GO" id="GO:0008422">
    <property type="term" value="F:beta-glucosidase activity"/>
    <property type="evidence" value="ECO:0007669"/>
    <property type="project" value="TreeGrafter"/>
</dbReference>
<evidence type="ECO:0000256" key="1">
    <source>
        <dbReference type="ARBA" id="ARBA00010838"/>
    </source>
</evidence>
<dbReference type="PROSITE" id="PS00653">
    <property type="entry name" value="GLYCOSYL_HYDROL_F1_2"/>
    <property type="match status" value="1"/>
</dbReference>